<comment type="caution">
    <text evidence="2">The sequence shown here is derived from an EMBL/GenBank/DDBJ whole genome shotgun (WGS) entry which is preliminary data.</text>
</comment>
<accession>A0A2U1ATL0</accession>
<proteinExistence type="predicted"/>
<dbReference type="GO" id="GO:0016301">
    <property type="term" value="F:kinase activity"/>
    <property type="evidence" value="ECO:0007669"/>
    <property type="project" value="UniProtKB-KW"/>
</dbReference>
<keyword evidence="2" id="KW-0808">Transferase</keyword>
<name>A0A2U1ATL0_9BACT</name>
<gene>
    <name evidence="2" type="ORF">C8E01_110121</name>
</gene>
<protein>
    <submittedName>
        <fullName evidence="2">AMP-activated protein kinase-like protein</fullName>
    </submittedName>
</protein>
<evidence type="ECO:0000313" key="3">
    <source>
        <dbReference type="Proteomes" id="UP000245466"/>
    </source>
</evidence>
<dbReference type="CDD" id="cd07184">
    <property type="entry name" value="E_set_Isoamylase_like_N"/>
    <property type="match status" value="1"/>
</dbReference>
<evidence type="ECO:0000313" key="2">
    <source>
        <dbReference type="EMBL" id="PVY39732.1"/>
    </source>
</evidence>
<keyword evidence="3" id="KW-1185">Reference proteome</keyword>
<dbReference type="InterPro" id="IPR014756">
    <property type="entry name" value="Ig_E-set"/>
</dbReference>
<dbReference type="OrthoDB" id="5451596at2"/>
<dbReference type="SUPFAM" id="SSF81296">
    <property type="entry name" value="E set domains"/>
    <property type="match status" value="1"/>
</dbReference>
<feature type="domain" description="AMP-activated protein kinase glycogen-binding" evidence="1">
    <location>
        <begin position="23"/>
        <end position="94"/>
    </location>
</feature>
<organism evidence="2 3">
    <name type="scientific">Pontibacter virosus</name>
    <dbReference type="NCBI Taxonomy" id="1765052"/>
    <lineage>
        <taxon>Bacteria</taxon>
        <taxon>Pseudomonadati</taxon>
        <taxon>Bacteroidota</taxon>
        <taxon>Cytophagia</taxon>
        <taxon>Cytophagales</taxon>
        <taxon>Hymenobacteraceae</taxon>
        <taxon>Pontibacter</taxon>
    </lineage>
</organism>
<dbReference type="Gene3D" id="2.60.40.10">
    <property type="entry name" value="Immunoglobulins"/>
    <property type="match status" value="1"/>
</dbReference>
<dbReference type="InterPro" id="IPR032640">
    <property type="entry name" value="AMPK1_CBM"/>
</dbReference>
<keyword evidence="2" id="KW-0418">Kinase</keyword>
<dbReference type="Proteomes" id="UP000245466">
    <property type="component" value="Unassembled WGS sequence"/>
</dbReference>
<sequence length="96" mass="11118">MIQKTYMKTKDQCKVKFTMSLTDAERVEIRGLHGDWETPVQMKKKKDGVFECVQTLPRHTQHEFKYLVNGTEWRNDPDADGEAPNEYGGTNTLLVL</sequence>
<dbReference type="EMBL" id="QEKI01000010">
    <property type="protein sequence ID" value="PVY39732.1"/>
    <property type="molecule type" value="Genomic_DNA"/>
</dbReference>
<dbReference type="AlphaFoldDB" id="A0A2U1ATL0"/>
<dbReference type="RefSeq" id="WP_116544248.1">
    <property type="nucleotide sequence ID" value="NZ_QEKI01000010.1"/>
</dbReference>
<dbReference type="Pfam" id="PF16561">
    <property type="entry name" value="AMPK1_CBM"/>
    <property type="match status" value="1"/>
</dbReference>
<evidence type="ECO:0000259" key="1">
    <source>
        <dbReference type="Pfam" id="PF16561"/>
    </source>
</evidence>
<dbReference type="InterPro" id="IPR013783">
    <property type="entry name" value="Ig-like_fold"/>
</dbReference>
<reference evidence="2 3" key="1">
    <citation type="submission" date="2018-04" db="EMBL/GenBank/DDBJ databases">
        <title>Genomic Encyclopedia of Type Strains, Phase IV (KMG-IV): sequencing the most valuable type-strain genomes for metagenomic binning, comparative biology and taxonomic classification.</title>
        <authorList>
            <person name="Goeker M."/>
        </authorList>
    </citation>
    <scope>NUCLEOTIDE SEQUENCE [LARGE SCALE GENOMIC DNA]</scope>
    <source>
        <strain evidence="2 3">DSM 100231</strain>
    </source>
</reference>